<feature type="transmembrane region" description="Helical" evidence="8">
    <location>
        <begin position="322"/>
        <end position="341"/>
    </location>
</feature>
<accession>A0A931CW23</accession>
<evidence type="ECO:0000256" key="7">
    <source>
        <dbReference type="SAM" id="Coils"/>
    </source>
</evidence>
<dbReference type="InterPro" id="IPR011014">
    <property type="entry name" value="MscS_channel_TM-2"/>
</dbReference>
<evidence type="ECO:0000256" key="3">
    <source>
        <dbReference type="ARBA" id="ARBA00022475"/>
    </source>
</evidence>
<evidence type="ECO:0000256" key="2">
    <source>
        <dbReference type="ARBA" id="ARBA00008017"/>
    </source>
</evidence>
<evidence type="ECO:0000259" key="10">
    <source>
        <dbReference type="Pfam" id="PF21082"/>
    </source>
</evidence>
<feature type="domain" description="Mechanosensitive ion channel MscS" evidence="9">
    <location>
        <begin position="592"/>
        <end position="659"/>
    </location>
</feature>
<feature type="transmembrane region" description="Helical" evidence="8">
    <location>
        <begin position="574"/>
        <end position="594"/>
    </location>
</feature>
<dbReference type="InterPro" id="IPR049142">
    <property type="entry name" value="MS_channel_1st"/>
</dbReference>
<evidence type="ECO:0000256" key="1">
    <source>
        <dbReference type="ARBA" id="ARBA00004651"/>
    </source>
</evidence>
<protein>
    <submittedName>
        <fullName evidence="12">Mechanosensitive ion channel</fullName>
    </submittedName>
</protein>
<comment type="caution">
    <text evidence="12">The sequence shown here is derived from an EMBL/GenBank/DDBJ whole genome shotgun (WGS) entry which is preliminary data.</text>
</comment>
<evidence type="ECO:0000259" key="9">
    <source>
        <dbReference type="Pfam" id="PF00924"/>
    </source>
</evidence>
<feature type="coiled-coil region" evidence="7">
    <location>
        <begin position="4"/>
        <end position="31"/>
    </location>
</feature>
<keyword evidence="6 8" id="KW-0472">Membrane</keyword>
<keyword evidence="5 8" id="KW-1133">Transmembrane helix</keyword>
<dbReference type="GO" id="GO:0008381">
    <property type="term" value="F:mechanosensitive monoatomic ion channel activity"/>
    <property type="evidence" value="ECO:0007669"/>
    <property type="project" value="UniProtKB-ARBA"/>
</dbReference>
<evidence type="ECO:0000256" key="5">
    <source>
        <dbReference type="ARBA" id="ARBA00022989"/>
    </source>
</evidence>
<feature type="transmembrane region" description="Helical" evidence="8">
    <location>
        <begin position="347"/>
        <end position="367"/>
    </location>
</feature>
<dbReference type="InterPro" id="IPR049278">
    <property type="entry name" value="MS_channel_C"/>
</dbReference>
<gene>
    <name evidence="12" type="ORF">H0S81_02795</name>
</gene>
<evidence type="ECO:0000313" key="12">
    <source>
        <dbReference type="EMBL" id="MBG0778839.1"/>
    </source>
</evidence>
<name>A0A931CW23_9BACT</name>
<feature type="transmembrane region" description="Helical" evidence="8">
    <location>
        <begin position="245"/>
        <end position="268"/>
    </location>
</feature>
<feature type="transmembrane region" description="Helical" evidence="8">
    <location>
        <begin position="280"/>
        <end position="301"/>
    </location>
</feature>
<evidence type="ECO:0000259" key="11">
    <source>
        <dbReference type="Pfam" id="PF21088"/>
    </source>
</evidence>
<dbReference type="InterPro" id="IPR023408">
    <property type="entry name" value="MscS_beta-dom_sf"/>
</dbReference>
<reference evidence="12" key="1">
    <citation type="submission" date="2020-07" db="EMBL/GenBank/DDBJ databases">
        <title>Severe corrosion of carbon steel in oil field produced water can be linked to methanogenic archaea containing a special type of NiFe hydrogenase.</title>
        <authorList>
            <person name="Lahme S."/>
            <person name="Mand J."/>
            <person name="Longwell J."/>
            <person name="Smith R."/>
            <person name="Enning D."/>
        </authorList>
    </citation>
    <scope>NUCLEOTIDE SEQUENCE</scope>
    <source>
        <strain evidence="12">MIC098Bin6</strain>
    </source>
</reference>
<comment type="subcellular location">
    <subcellularLocation>
        <location evidence="1">Cell membrane</location>
        <topology evidence="1">Multi-pass membrane protein</topology>
    </subcellularLocation>
</comment>
<proteinExistence type="inferred from homology"/>
<dbReference type="Gene3D" id="3.30.70.100">
    <property type="match status" value="1"/>
</dbReference>
<feature type="transmembrane region" description="Helical" evidence="8">
    <location>
        <begin position="547"/>
        <end position="568"/>
    </location>
</feature>
<dbReference type="Pfam" id="PF21088">
    <property type="entry name" value="MS_channel_1st"/>
    <property type="match status" value="1"/>
</dbReference>
<dbReference type="Gene3D" id="1.10.287.1260">
    <property type="match status" value="1"/>
</dbReference>
<feature type="non-terminal residue" evidence="12">
    <location>
        <position position="1"/>
    </location>
</feature>
<evidence type="ECO:0000313" key="13">
    <source>
        <dbReference type="Proteomes" id="UP000706172"/>
    </source>
</evidence>
<comment type="similarity">
    <text evidence="2">Belongs to the MscS (TC 1.A.23) family.</text>
</comment>
<sequence length="760" mass="86197">ESELVAETRNLEEDERQNKIYQTRMTFLKNLVIMSGIEISELEKGAEEIDLSLSLIQNRLQTIRQRSDKFRQTLLSTTERAAMLDQVRGEAGRLADQEATVVKEYREYQSVLEKKQAILKAILDVLSDQESINQNALDAFAQMRGRLKQEIAEKEGGRLLQRIDKPYSLWQVTVFKQELIQAVKKMAGWLNPSVFREKWSLMKSQTAGFDVMVFAGLCLAAVAGFRGMAVLRRQPRFVSLTRQRIGYPLLLIQDCLSLLIWLGIIFVLSRTGFNTVFPDLIQFFQPLLVVVLLTRVTRVAVRLAVEGKPAQILAVVLKWQPFFIWGIRIFAFLLLFIHRFISFKSALLYPLFFSFELLLIAGVFLFFRDIDQIDPPPRYVRGTGLFFKTCAVAGLMADITGYSFLAAYWYISWGITIAVASVTLLLIYSIQDVDQTFKQAVEPETGNTHGVSYPFYWILSNGIYLIIGVLVFVALVFSWGAGDSIFPFLSNVVTREYSLGEFQLSFSGFMFAFVVILTTYAIVRIWKQVMAEKILKKSGLSTGARESILTLSGYVVWALGILLSLTAFGLNTTSLAVVFGALSIGLGFGLQNIFNNFISGLILLFERPIQVGDVVEVGGTWGEVLKINVRSTLVQTYDNSTLIIPNSEFISSRVTNWSHRDPYIRRDLPVGVAYGSDTALVEQLLLEAADHVKEVVQYPRKAVVQFIDFGESSLDFRLRFWSTINDFLTAETRLRFEIDRLFRENSVEIPFPQRDVHMKA</sequence>
<dbReference type="PANTHER" id="PTHR30347:SF1">
    <property type="entry name" value="MECHANOSENSITIVE CHANNEL MSCK"/>
    <property type="match status" value="1"/>
</dbReference>
<keyword evidence="3" id="KW-1003">Cell membrane</keyword>
<evidence type="ECO:0000256" key="4">
    <source>
        <dbReference type="ARBA" id="ARBA00022692"/>
    </source>
</evidence>
<keyword evidence="7" id="KW-0175">Coiled coil</keyword>
<dbReference type="Gene3D" id="2.30.30.60">
    <property type="match status" value="1"/>
</dbReference>
<feature type="transmembrane region" description="Helical" evidence="8">
    <location>
        <begin position="407"/>
        <end position="428"/>
    </location>
</feature>
<feature type="domain" description="Mechanosensitive ion channel transmembrane helices 2/3" evidence="11">
    <location>
        <begin position="554"/>
        <end position="591"/>
    </location>
</feature>
<dbReference type="InterPro" id="IPR006685">
    <property type="entry name" value="MscS_channel_2nd"/>
</dbReference>
<feature type="transmembrane region" description="Helical" evidence="8">
    <location>
        <begin position="502"/>
        <end position="526"/>
    </location>
</feature>
<dbReference type="GO" id="GO:0005886">
    <property type="term" value="C:plasma membrane"/>
    <property type="evidence" value="ECO:0007669"/>
    <property type="project" value="UniProtKB-SubCell"/>
</dbReference>
<feature type="transmembrane region" description="Helical" evidence="8">
    <location>
        <begin position="207"/>
        <end position="225"/>
    </location>
</feature>
<dbReference type="PANTHER" id="PTHR30347">
    <property type="entry name" value="POTASSIUM CHANNEL RELATED"/>
    <property type="match status" value="1"/>
</dbReference>
<evidence type="ECO:0000256" key="6">
    <source>
        <dbReference type="ARBA" id="ARBA00023136"/>
    </source>
</evidence>
<keyword evidence="4 8" id="KW-0812">Transmembrane</keyword>
<dbReference type="SUPFAM" id="SSF82861">
    <property type="entry name" value="Mechanosensitive channel protein MscS (YggB), transmembrane region"/>
    <property type="match status" value="1"/>
</dbReference>
<feature type="transmembrane region" description="Helical" evidence="8">
    <location>
        <begin position="462"/>
        <end position="482"/>
    </location>
</feature>
<organism evidence="12 13">
    <name type="scientific">Desulfotignum balticum</name>
    <dbReference type="NCBI Taxonomy" id="115781"/>
    <lineage>
        <taxon>Bacteria</taxon>
        <taxon>Pseudomonadati</taxon>
        <taxon>Thermodesulfobacteriota</taxon>
        <taxon>Desulfobacteria</taxon>
        <taxon>Desulfobacterales</taxon>
        <taxon>Desulfobacteraceae</taxon>
        <taxon>Desulfotignum</taxon>
    </lineage>
</organism>
<feature type="domain" description="Mechanosensitive ion channel MscS C-terminal" evidence="10">
    <location>
        <begin position="668"/>
        <end position="749"/>
    </location>
</feature>
<dbReference type="Proteomes" id="UP000706172">
    <property type="component" value="Unassembled WGS sequence"/>
</dbReference>
<dbReference type="InterPro" id="IPR052702">
    <property type="entry name" value="MscS-like_channel"/>
</dbReference>
<dbReference type="InterPro" id="IPR010920">
    <property type="entry name" value="LSM_dom_sf"/>
</dbReference>
<dbReference type="Pfam" id="PF21082">
    <property type="entry name" value="MS_channel_3rd"/>
    <property type="match status" value="1"/>
</dbReference>
<dbReference type="SUPFAM" id="SSF50182">
    <property type="entry name" value="Sm-like ribonucleoproteins"/>
    <property type="match status" value="1"/>
</dbReference>
<evidence type="ECO:0000256" key="8">
    <source>
        <dbReference type="SAM" id="Phobius"/>
    </source>
</evidence>
<dbReference type="InterPro" id="IPR011066">
    <property type="entry name" value="MscS_channel_C_sf"/>
</dbReference>
<dbReference type="EMBL" id="JACCQK010000121">
    <property type="protein sequence ID" value="MBG0778839.1"/>
    <property type="molecule type" value="Genomic_DNA"/>
</dbReference>
<dbReference type="SUPFAM" id="SSF82689">
    <property type="entry name" value="Mechanosensitive channel protein MscS (YggB), C-terminal domain"/>
    <property type="match status" value="1"/>
</dbReference>
<dbReference type="AlphaFoldDB" id="A0A931CW23"/>
<dbReference type="Pfam" id="PF00924">
    <property type="entry name" value="MS_channel_2nd"/>
    <property type="match status" value="1"/>
</dbReference>
<feature type="transmembrane region" description="Helical" evidence="8">
    <location>
        <begin position="379"/>
        <end position="401"/>
    </location>
</feature>